<feature type="domain" description="PPE" evidence="3">
    <location>
        <begin position="16"/>
        <end position="166"/>
    </location>
</feature>
<evidence type="ECO:0000313" key="4">
    <source>
        <dbReference type="EMBL" id="MBA8826889.1"/>
    </source>
</evidence>
<dbReference type="SUPFAM" id="SSF140459">
    <property type="entry name" value="PE/PPE dimer-like"/>
    <property type="match status" value="1"/>
</dbReference>
<feature type="region of interest" description="Disordered" evidence="2">
    <location>
        <begin position="161"/>
        <end position="288"/>
    </location>
</feature>
<accession>A0A839E1X2</accession>
<evidence type="ECO:0000259" key="3">
    <source>
        <dbReference type="Pfam" id="PF00823"/>
    </source>
</evidence>
<feature type="compositionally biased region" description="Polar residues" evidence="2">
    <location>
        <begin position="185"/>
        <end position="195"/>
    </location>
</feature>
<evidence type="ECO:0000313" key="5">
    <source>
        <dbReference type="Proteomes" id="UP000569329"/>
    </source>
</evidence>
<dbReference type="InterPro" id="IPR038332">
    <property type="entry name" value="PPE_sf"/>
</dbReference>
<dbReference type="Gene3D" id="1.20.1260.20">
    <property type="entry name" value="PPE superfamily"/>
    <property type="match status" value="1"/>
</dbReference>
<sequence>MSDHRWQGYSHSELFAQIHDGPGPQASGASVQRWAELSRALGQVDTDLATALSTALAGWRGTAAESARDSLHPLGEWAQQARDSAQRMRERTEQQADFIAKARADMPPPIPVTSEEPSTATSLLVHLFGGQTDYEQQEARQNAAEERAFEVMRTYQASSEANTTSLASFSPPPKLVVDAPAGTPATGSPGQQHVTITWGGTAAHPAGPGNTARSGSATAGGERSGRAATSPDTSRAGSSGGRSARRHDRAEDDEHAERIEPAVTEEIGEQGGFFDEPRTLTRPVIGEP</sequence>
<dbReference type="EMBL" id="JACGWZ010000006">
    <property type="protein sequence ID" value="MBA8826889.1"/>
    <property type="molecule type" value="Genomic_DNA"/>
</dbReference>
<protein>
    <recommendedName>
        <fullName evidence="3">PPE domain-containing protein</fullName>
    </recommendedName>
</protein>
<reference evidence="4 5" key="1">
    <citation type="submission" date="2020-07" db="EMBL/GenBank/DDBJ databases">
        <title>Sequencing the genomes of 1000 actinobacteria strains.</title>
        <authorList>
            <person name="Klenk H.-P."/>
        </authorList>
    </citation>
    <scope>NUCLEOTIDE SEQUENCE [LARGE SCALE GENOMIC DNA]</scope>
    <source>
        <strain evidence="4 5">DSM 45975</strain>
    </source>
</reference>
<dbReference type="InterPro" id="IPR000030">
    <property type="entry name" value="PPE_dom"/>
</dbReference>
<name>A0A839E1X2_9PSEU</name>
<comment type="similarity">
    <text evidence="1">Belongs to the mycobacterial PPE family.</text>
</comment>
<dbReference type="Proteomes" id="UP000569329">
    <property type="component" value="Unassembled WGS sequence"/>
</dbReference>
<evidence type="ECO:0000256" key="2">
    <source>
        <dbReference type="SAM" id="MobiDB-lite"/>
    </source>
</evidence>
<gene>
    <name evidence="4" type="ORF">FHX42_004268</name>
</gene>
<dbReference type="Pfam" id="PF00823">
    <property type="entry name" value="PPE"/>
    <property type="match status" value="1"/>
</dbReference>
<feature type="compositionally biased region" description="Basic and acidic residues" evidence="2">
    <location>
        <begin position="248"/>
        <end position="260"/>
    </location>
</feature>
<dbReference type="AlphaFoldDB" id="A0A839E1X2"/>
<organism evidence="4 5">
    <name type="scientific">Halosaccharopolyspora lacisalsi</name>
    <dbReference type="NCBI Taxonomy" id="1000566"/>
    <lineage>
        <taxon>Bacteria</taxon>
        <taxon>Bacillati</taxon>
        <taxon>Actinomycetota</taxon>
        <taxon>Actinomycetes</taxon>
        <taxon>Pseudonocardiales</taxon>
        <taxon>Pseudonocardiaceae</taxon>
        <taxon>Halosaccharopolyspora</taxon>
    </lineage>
</organism>
<evidence type="ECO:0000256" key="1">
    <source>
        <dbReference type="ARBA" id="ARBA00010652"/>
    </source>
</evidence>
<keyword evidence="5" id="KW-1185">Reference proteome</keyword>
<comment type="caution">
    <text evidence="4">The sequence shown here is derived from an EMBL/GenBank/DDBJ whole genome shotgun (WGS) entry which is preliminary data.</text>
</comment>
<dbReference type="RefSeq" id="WP_182546062.1">
    <property type="nucleotide sequence ID" value="NZ_JACGWZ010000006.1"/>
</dbReference>
<proteinExistence type="inferred from homology"/>